<organism evidence="4 5">
    <name type="scientific">Phtheirospermum japonicum</name>
    <dbReference type="NCBI Taxonomy" id="374723"/>
    <lineage>
        <taxon>Eukaryota</taxon>
        <taxon>Viridiplantae</taxon>
        <taxon>Streptophyta</taxon>
        <taxon>Embryophyta</taxon>
        <taxon>Tracheophyta</taxon>
        <taxon>Spermatophyta</taxon>
        <taxon>Magnoliopsida</taxon>
        <taxon>eudicotyledons</taxon>
        <taxon>Gunneridae</taxon>
        <taxon>Pentapetalae</taxon>
        <taxon>asterids</taxon>
        <taxon>lamiids</taxon>
        <taxon>Lamiales</taxon>
        <taxon>Orobanchaceae</taxon>
        <taxon>Orobanchaceae incertae sedis</taxon>
        <taxon>Phtheirospermum</taxon>
    </lineage>
</organism>
<dbReference type="PROSITE" id="PS50033">
    <property type="entry name" value="UBX"/>
    <property type="match status" value="1"/>
</dbReference>
<evidence type="ECO:0000259" key="3">
    <source>
        <dbReference type="PROSITE" id="PS50033"/>
    </source>
</evidence>
<dbReference type="PANTHER" id="PTHR47770:SF1">
    <property type="entry name" value="PLANT UBX DOMAIN-CONTAINING PROTEIN 11"/>
    <property type="match status" value="1"/>
</dbReference>
<feature type="region of interest" description="Disordered" evidence="2">
    <location>
        <begin position="179"/>
        <end position="242"/>
    </location>
</feature>
<keyword evidence="1" id="KW-0833">Ubl conjugation pathway</keyword>
<dbReference type="SUPFAM" id="SSF54236">
    <property type="entry name" value="Ubiquitin-like"/>
    <property type="match status" value="1"/>
</dbReference>
<feature type="domain" description="UBX" evidence="3">
    <location>
        <begin position="299"/>
        <end position="360"/>
    </location>
</feature>
<feature type="compositionally biased region" description="Polar residues" evidence="2">
    <location>
        <begin position="387"/>
        <end position="403"/>
    </location>
</feature>
<feature type="compositionally biased region" description="Low complexity" evidence="2">
    <location>
        <begin position="404"/>
        <end position="420"/>
    </location>
</feature>
<dbReference type="Gene3D" id="3.10.20.90">
    <property type="entry name" value="Phosphatidylinositol 3-kinase Catalytic Subunit, Chain A, domain 1"/>
    <property type="match status" value="1"/>
</dbReference>
<dbReference type="Proteomes" id="UP000653305">
    <property type="component" value="Unassembled WGS sequence"/>
</dbReference>
<dbReference type="AlphaFoldDB" id="A0A830B885"/>
<dbReference type="InterPro" id="IPR029071">
    <property type="entry name" value="Ubiquitin-like_domsf"/>
</dbReference>
<keyword evidence="5" id="KW-1185">Reference proteome</keyword>
<dbReference type="OrthoDB" id="2445133at2759"/>
<dbReference type="InterPro" id="IPR036249">
    <property type="entry name" value="Thioredoxin-like_sf"/>
</dbReference>
<feature type="compositionally biased region" description="Polar residues" evidence="2">
    <location>
        <begin position="229"/>
        <end position="242"/>
    </location>
</feature>
<dbReference type="Gene3D" id="3.40.30.10">
    <property type="entry name" value="Glutaredoxin"/>
    <property type="match status" value="1"/>
</dbReference>
<feature type="compositionally biased region" description="Basic and acidic residues" evidence="2">
    <location>
        <begin position="181"/>
        <end position="197"/>
    </location>
</feature>
<comment type="caution">
    <text evidence="4">The sequence shown here is derived from an EMBL/GenBank/DDBJ whole genome shotgun (WGS) entry which is preliminary data.</text>
</comment>
<dbReference type="InterPro" id="IPR001012">
    <property type="entry name" value="UBX_dom"/>
</dbReference>
<dbReference type="EMBL" id="BMAC01000022">
    <property type="protein sequence ID" value="GFP80713.1"/>
    <property type="molecule type" value="Genomic_DNA"/>
</dbReference>
<proteinExistence type="predicted"/>
<evidence type="ECO:0000313" key="4">
    <source>
        <dbReference type="EMBL" id="GFP80713.1"/>
    </source>
</evidence>
<name>A0A830B885_9LAMI</name>
<dbReference type="Pfam" id="PF00789">
    <property type="entry name" value="UBX"/>
    <property type="match status" value="1"/>
</dbReference>
<evidence type="ECO:0000256" key="2">
    <source>
        <dbReference type="SAM" id="MobiDB-lite"/>
    </source>
</evidence>
<accession>A0A830B885</accession>
<dbReference type="SUPFAM" id="SSF52833">
    <property type="entry name" value="Thioredoxin-like"/>
    <property type="match status" value="1"/>
</dbReference>
<sequence length="461" mass="49806">MMDQSLSSLAFRGSIVEAIAEAKLQKKLFVVYTAGDDPASKLLETSTWFDPKVSEALSKYCILLQILEGSSEASNFSAIYPQHSAPCITAIGYNGVQLWQKEGFVSADVLASSLEKAWLSLHVQETTAAFLTAALASGNQLASGSSETALSEQETSGAYVSTQSTDGDILSLDVGQPLHSEGIEDRSDNEDASKETNVKQNDVPFPAPSLANVLDNAEFDESVSKTETENTSGDPFDNQNDATMARSVPQKNLDKCDNHLGSSNEVSREIVNEISEVAFVNTEDATEVAKADASDFSAVKSSDVFLNIRLPDGSGLRVTFSVMDTLRMIKEYINENQTSSLGSFSIAIPYPRKVFNDQDLLRIRSVTSPSAAQESQTGIWQYGPNASLENTPRNEGGRLNSSMQSSNQGTTPSSSSSKGSRFGANIHTLKHDDDDDSRFNDRNAFWNGNSTQFGGNDDESK</sequence>
<gene>
    <name evidence="4" type="ORF">PHJA_000214600</name>
</gene>
<evidence type="ECO:0000256" key="1">
    <source>
        <dbReference type="ARBA" id="ARBA00022786"/>
    </source>
</evidence>
<feature type="compositionally biased region" description="Basic and acidic residues" evidence="2">
    <location>
        <begin position="429"/>
        <end position="441"/>
    </location>
</feature>
<protein>
    <submittedName>
        <fullName evidence="4">UBX domain-containing protein 4</fullName>
    </submittedName>
</protein>
<dbReference type="PANTHER" id="PTHR47770">
    <property type="entry name" value="PLANT UBX DOMAIN-CONTAINING PROTEIN 11"/>
    <property type="match status" value="1"/>
</dbReference>
<evidence type="ECO:0000313" key="5">
    <source>
        <dbReference type="Proteomes" id="UP000653305"/>
    </source>
</evidence>
<reference evidence="4" key="1">
    <citation type="submission" date="2020-07" db="EMBL/GenBank/DDBJ databases">
        <title>Ethylene signaling mediates host invasion by parasitic plants.</title>
        <authorList>
            <person name="Yoshida S."/>
        </authorList>
    </citation>
    <scope>NUCLEOTIDE SEQUENCE</scope>
    <source>
        <strain evidence="4">Okayama</strain>
    </source>
</reference>
<dbReference type="Pfam" id="PF23187">
    <property type="entry name" value="UBX7_N"/>
    <property type="match status" value="1"/>
</dbReference>
<feature type="region of interest" description="Disordered" evidence="2">
    <location>
        <begin position="372"/>
        <end position="461"/>
    </location>
</feature>